<comment type="similarity">
    <text evidence="2">Belongs to the intradiol ring-cleavage dioxygenase family.</text>
</comment>
<reference evidence="8 9" key="1">
    <citation type="submission" date="2016-10" db="EMBL/GenBank/DDBJ databases">
        <authorList>
            <person name="de Groot N.N."/>
        </authorList>
    </citation>
    <scope>NUCLEOTIDE SEQUENCE [LARGE SCALE GENOMIC DNA]</scope>
    <source>
        <strain evidence="8 9">DSM 27375</strain>
    </source>
</reference>
<dbReference type="Proteomes" id="UP000182284">
    <property type="component" value="Unassembled WGS sequence"/>
</dbReference>
<dbReference type="InterPro" id="IPR015889">
    <property type="entry name" value="Intradiol_dOase_core"/>
</dbReference>
<dbReference type="GO" id="GO:0008199">
    <property type="term" value="F:ferric iron binding"/>
    <property type="evidence" value="ECO:0007669"/>
    <property type="project" value="InterPro"/>
</dbReference>
<dbReference type="PANTHER" id="PTHR33711">
    <property type="entry name" value="DIOXYGENASE, PUTATIVE (AFU_ORTHOLOGUE AFUA_2G02910)-RELATED"/>
    <property type="match status" value="1"/>
</dbReference>
<keyword evidence="4 8" id="KW-0223">Dioxygenase</keyword>
<sequence length="289" mass="32488">MRNITLENVTDAVINAMSGDIPARNREIMSAAIKHIHAFCKEVDLSYDEWLEAMKWFVRAGHISNEARNEFILISDIIGVEVLVDMLDKKPTHGETITTVLGPFYRENSPVLPKGASIIQKEYPGTETVRITGTIRDTDGAPVPNVILDVWHDAPNGLYDLQDPEQPDMNFRGRFETDENGEYDLVCYRPAPYPIPYDGAAGELLNYMGHHPWRPGHVHFMIMKEGYKTLISQIYDSETEYLDNDSVFAVKEELVGTLKKAPEGADTDLAMEFNFVIRNNAKLGAVAAE</sequence>
<dbReference type="AlphaFoldDB" id="A0A1G7Q9L6"/>
<evidence type="ECO:0000256" key="1">
    <source>
        <dbReference type="ARBA" id="ARBA00001965"/>
    </source>
</evidence>
<dbReference type="RefSeq" id="WP_074646097.1">
    <property type="nucleotide sequence ID" value="NZ_FNBL01000009.1"/>
</dbReference>
<keyword evidence="3" id="KW-0479">Metal-binding</keyword>
<dbReference type="InterPro" id="IPR050770">
    <property type="entry name" value="Intradiol_RC_Dioxygenase"/>
</dbReference>
<evidence type="ECO:0000256" key="3">
    <source>
        <dbReference type="ARBA" id="ARBA00022723"/>
    </source>
</evidence>
<dbReference type="EMBL" id="FNBL01000009">
    <property type="protein sequence ID" value="SDF95145.1"/>
    <property type="molecule type" value="Genomic_DNA"/>
</dbReference>
<keyword evidence="6" id="KW-0408">Iron</keyword>
<accession>A0A1G7Q9L6</accession>
<protein>
    <submittedName>
        <fullName evidence="8">Catechol 1,2-dioxygenase</fullName>
    </submittedName>
</protein>
<dbReference type="GO" id="GO:0009712">
    <property type="term" value="P:catechol-containing compound metabolic process"/>
    <property type="evidence" value="ECO:0007669"/>
    <property type="project" value="InterPro"/>
</dbReference>
<dbReference type="InterPro" id="IPR000627">
    <property type="entry name" value="Intradiol_dOase_C"/>
</dbReference>
<evidence type="ECO:0000259" key="7">
    <source>
        <dbReference type="PROSITE" id="PS00083"/>
    </source>
</evidence>
<dbReference type="Pfam" id="PF00775">
    <property type="entry name" value="Dioxygenase_C"/>
    <property type="match status" value="1"/>
</dbReference>
<proteinExistence type="inferred from homology"/>
<evidence type="ECO:0000313" key="9">
    <source>
        <dbReference type="Proteomes" id="UP000182284"/>
    </source>
</evidence>
<comment type="cofactor">
    <cofactor evidence="1">
        <name>Fe(3+)</name>
        <dbReference type="ChEBI" id="CHEBI:29034"/>
    </cofactor>
</comment>
<dbReference type="InterPro" id="IPR007535">
    <property type="entry name" value="Catechol_dOase_N"/>
</dbReference>
<evidence type="ECO:0000313" key="8">
    <source>
        <dbReference type="EMBL" id="SDF95145.1"/>
    </source>
</evidence>
<evidence type="ECO:0000256" key="2">
    <source>
        <dbReference type="ARBA" id="ARBA00007825"/>
    </source>
</evidence>
<feature type="domain" description="Intradiol ring-cleavage dioxygenases" evidence="7">
    <location>
        <begin position="131"/>
        <end position="159"/>
    </location>
</feature>
<dbReference type="PANTHER" id="PTHR33711:SF7">
    <property type="entry name" value="INTRADIOL RING-CLEAVAGE DIOXYGENASES DOMAIN-CONTAINING PROTEIN-RELATED"/>
    <property type="match status" value="1"/>
</dbReference>
<dbReference type="PROSITE" id="PS00083">
    <property type="entry name" value="INTRADIOL_DIOXYGENAS"/>
    <property type="match status" value="1"/>
</dbReference>
<evidence type="ECO:0000256" key="6">
    <source>
        <dbReference type="ARBA" id="ARBA00023004"/>
    </source>
</evidence>
<dbReference type="Pfam" id="PF04444">
    <property type="entry name" value="Dioxygenase_N"/>
    <property type="match status" value="1"/>
</dbReference>
<gene>
    <name evidence="8" type="ORF">SAMN04488117_10959</name>
</gene>
<evidence type="ECO:0000256" key="4">
    <source>
        <dbReference type="ARBA" id="ARBA00022964"/>
    </source>
</evidence>
<dbReference type="OrthoDB" id="9800887at2"/>
<keyword evidence="5" id="KW-0560">Oxidoreductase</keyword>
<evidence type="ECO:0000256" key="5">
    <source>
        <dbReference type="ARBA" id="ARBA00023002"/>
    </source>
</evidence>
<dbReference type="SUPFAM" id="SSF49482">
    <property type="entry name" value="Aromatic compound dioxygenase"/>
    <property type="match status" value="1"/>
</dbReference>
<name>A0A1G7Q9L6_9RHOB</name>
<dbReference type="Gene3D" id="2.60.130.10">
    <property type="entry name" value="Aromatic compound dioxygenase"/>
    <property type="match status" value="1"/>
</dbReference>
<organism evidence="8 9">
    <name type="scientific">Celeribacter baekdonensis</name>
    <dbReference type="NCBI Taxonomy" id="875171"/>
    <lineage>
        <taxon>Bacteria</taxon>
        <taxon>Pseudomonadati</taxon>
        <taxon>Pseudomonadota</taxon>
        <taxon>Alphaproteobacteria</taxon>
        <taxon>Rhodobacterales</taxon>
        <taxon>Roseobacteraceae</taxon>
        <taxon>Celeribacter</taxon>
    </lineage>
</organism>
<dbReference type="GO" id="GO:0018576">
    <property type="term" value="F:catechol 1,2-dioxygenase activity"/>
    <property type="evidence" value="ECO:0007669"/>
    <property type="project" value="InterPro"/>
</dbReference>